<keyword evidence="2" id="KW-1185">Reference proteome</keyword>
<organism evidence="1 2">
    <name type="scientific">Pistacia atlantica</name>
    <dbReference type="NCBI Taxonomy" id="434234"/>
    <lineage>
        <taxon>Eukaryota</taxon>
        <taxon>Viridiplantae</taxon>
        <taxon>Streptophyta</taxon>
        <taxon>Embryophyta</taxon>
        <taxon>Tracheophyta</taxon>
        <taxon>Spermatophyta</taxon>
        <taxon>Magnoliopsida</taxon>
        <taxon>eudicotyledons</taxon>
        <taxon>Gunneridae</taxon>
        <taxon>Pentapetalae</taxon>
        <taxon>rosids</taxon>
        <taxon>malvids</taxon>
        <taxon>Sapindales</taxon>
        <taxon>Anacardiaceae</taxon>
        <taxon>Pistacia</taxon>
    </lineage>
</organism>
<comment type="caution">
    <text evidence="1">The sequence shown here is derived from an EMBL/GenBank/DDBJ whole genome shotgun (WGS) entry which is preliminary data.</text>
</comment>
<name>A0ACC0ZWN5_9ROSI</name>
<accession>A0ACC0ZWN5</accession>
<protein>
    <submittedName>
        <fullName evidence="1">Uncharacterized protein</fullName>
    </submittedName>
</protein>
<evidence type="ECO:0000313" key="1">
    <source>
        <dbReference type="EMBL" id="KAJ0076200.1"/>
    </source>
</evidence>
<gene>
    <name evidence="1" type="ORF">Patl1_34682</name>
</gene>
<reference evidence="2" key="1">
    <citation type="journal article" date="2023" name="G3 (Bethesda)">
        <title>Genome assembly and association tests identify interacting loci associated with vigor, precocity, and sex in interspecific pistachio rootstocks.</title>
        <authorList>
            <person name="Palmer W."/>
            <person name="Jacygrad E."/>
            <person name="Sagayaradj S."/>
            <person name="Cavanaugh K."/>
            <person name="Han R."/>
            <person name="Bertier L."/>
            <person name="Beede B."/>
            <person name="Kafkas S."/>
            <person name="Golino D."/>
            <person name="Preece J."/>
            <person name="Michelmore R."/>
        </authorList>
    </citation>
    <scope>NUCLEOTIDE SEQUENCE [LARGE SCALE GENOMIC DNA]</scope>
</reference>
<proteinExistence type="predicted"/>
<sequence>MEINPNTTAENPDDPINTNNPITTDSPHSSSANTQSMPATTYTIEAHKLQTRPDLARYPYGMPGYNPDSFLTSSLDPNPYLYPF</sequence>
<dbReference type="Proteomes" id="UP001164250">
    <property type="component" value="Chromosome 15"/>
</dbReference>
<evidence type="ECO:0000313" key="2">
    <source>
        <dbReference type="Proteomes" id="UP001164250"/>
    </source>
</evidence>
<dbReference type="EMBL" id="CM047910">
    <property type="protein sequence ID" value="KAJ0076200.1"/>
    <property type="molecule type" value="Genomic_DNA"/>
</dbReference>